<dbReference type="Gramene" id="KZM81734">
    <property type="protein sequence ID" value="KZM81734"/>
    <property type="gene ID" value="DCAR_029347"/>
</dbReference>
<feature type="region of interest" description="Disordered" evidence="1">
    <location>
        <begin position="1"/>
        <end position="53"/>
    </location>
</feature>
<protein>
    <submittedName>
        <fullName evidence="2">Uncharacterized protein</fullName>
    </submittedName>
</protein>
<accession>A0A175YDL5</accession>
<evidence type="ECO:0000256" key="1">
    <source>
        <dbReference type="SAM" id="MobiDB-lite"/>
    </source>
</evidence>
<name>A0A175YDL5_DAUCS</name>
<comment type="caution">
    <text evidence="2">The sequence shown here is derived from an EMBL/GenBank/DDBJ whole genome shotgun (WGS) entry which is preliminary data.</text>
</comment>
<organism evidence="2">
    <name type="scientific">Daucus carota subsp. sativus</name>
    <name type="common">Carrot</name>
    <dbReference type="NCBI Taxonomy" id="79200"/>
    <lineage>
        <taxon>Eukaryota</taxon>
        <taxon>Viridiplantae</taxon>
        <taxon>Streptophyta</taxon>
        <taxon>Embryophyta</taxon>
        <taxon>Tracheophyta</taxon>
        <taxon>Spermatophyta</taxon>
        <taxon>Magnoliopsida</taxon>
        <taxon>eudicotyledons</taxon>
        <taxon>Gunneridae</taxon>
        <taxon>Pentapetalae</taxon>
        <taxon>asterids</taxon>
        <taxon>campanulids</taxon>
        <taxon>Apiales</taxon>
        <taxon>Apiaceae</taxon>
        <taxon>Apioideae</taxon>
        <taxon>Scandiceae</taxon>
        <taxon>Daucinae</taxon>
        <taxon>Daucus</taxon>
        <taxon>Daucus sect. Daucus</taxon>
    </lineage>
</organism>
<gene>
    <name evidence="2" type="ORF">DCAR_029347</name>
</gene>
<proteinExistence type="predicted"/>
<evidence type="ECO:0000313" key="2">
    <source>
        <dbReference type="EMBL" id="KZM81734.1"/>
    </source>
</evidence>
<reference evidence="2" key="1">
    <citation type="journal article" date="2016" name="Nat. Genet.">
        <title>A high-quality carrot genome assembly provides new insights into carotenoid accumulation and asterid genome evolution.</title>
        <authorList>
            <person name="Iorizzo M."/>
            <person name="Ellison S."/>
            <person name="Senalik D."/>
            <person name="Zeng P."/>
            <person name="Satapoomin P."/>
            <person name="Huang J."/>
            <person name="Bowman M."/>
            <person name="Iovene M."/>
            <person name="Sanseverino W."/>
            <person name="Cavagnaro P."/>
            <person name="Yildiz M."/>
            <person name="Macko-Podgorni A."/>
            <person name="Moranska E."/>
            <person name="Grzebelus E."/>
            <person name="Grzebelus D."/>
            <person name="Ashrafi H."/>
            <person name="Zheng Z."/>
            <person name="Cheng S."/>
            <person name="Spooner D."/>
            <person name="Van Deynze A."/>
            <person name="Simon P."/>
        </authorList>
    </citation>
    <scope>NUCLEOTIDE SEQUENCE [LARGE SCALE GENOMIC DNA]</scope>
    <source>
        <tissue evidence="2">Leaf</tissue>
    </source>
</reference>
<dbReference type="EMBL" id="LNRQ01000009">
    <property type="protein sequence ID" value="KZM81734.1"/>
    <property type="molecule type" value="Genomic_DNA"/>
</dbReference>
<dbReference type="AlphaFoldDB" id="A0A175YDL5"/>
<sequence>MFFFVDGKGIVEEDGGNTDTGCRGGGDSSTDSEDGELRPPPNIRSKGGPVIKG</sequence>